<dbReference type="EMBL" id="JBHUDM010000001">
    <property type="protein sequence ID" value="MFD1641076.1"/>
    <property type="molecule type" value="Genomic_DNA"/>
</dbReference>
<dbReference type="Proteomes" id="UP001597052">
    <property type="component" value="Unassembled WGS sequence"/>
</dbReference>
<organism evidence="1 2">
    <name type="scientific">Halohasta litorea</name>
    <dbReference type="NCBI Taxonomy" id="869891"/>
    <lineage>
        <taxon>Archaea</taxon>
        <taxon>Methanobacteriati</taxon>
        <taxon>Methanobacteriota</taxon>
        <taxon>Stenosarchaea group</taxon>
        <taxon>Halobacteria</taxon>
        <taxon>Halobacteriales</taxon>
        <taxon>Haloferacaceae</taxon>
        <taxon>Halohasta</taxon>
    </lineage>
</organism>
<dbReference type="RefSeq" id="WP_256394763.1">
    <property type="nucleotide sequence ID" value="NZ_JANHDJ010000001.1"/>
</dbReference>
<comment type="caution">
    <text evidence="1">The sequence shown here is derived from an EMBL/GenBank/DDBJ whole genome shotgun (WGS) entry which is preliminary data.</text>
</comment>
<protein>
    <submittedName>
        <fullName evidence="1">Uncharacterized protein</fullName>
    </submittedName>
</protein>
<dbReference type="SUPFAM" id="SSF46785">
    <property type="entry name" value="Winged helix' DNA-binding domain"/>
    <property type="match status" value="1"/>
</dbReference>
<dbReference type="AlphaFoldDB" id="A0ABD6D4B9"/>
<reference evidence="1 2" key="1">
    <citation type="journal article" date="2019" name="Int. J. Syst. Evol. Microbiol.">
        <title>The Global Catalogue of Microorganisms (GCM) 10K type strain sequencing project: providing services to taxonomists for standard genome sequencing and annotation.</title>
        <authorList>
            <consortium name="The Broad Institute Genomics Platform"/>
            <consortium name="The Broad Institute Genome Sequencing Center for Infectious Disease"/>
            <person name="Wu L."/>
            <person name="Ma J."/>
        </authorList>
    </citation>
    <scope>NUCLEOTIDE SEQUENCE [LARGE SCALE GENOMIC DNA]</scope>
    <source>
        <strain evidence="1 2">CGMCC 1.10593</strain>
    </source>
</reference>
<dbReference type="InterPro" id="IPR036390">
    <property type="entry name" value="WH_DNA-bd_sf"/>
</dbReference>
<accession>A0ABD6D4B9</accession>
<evidence type="ECO:0000313" key="1">
    <source>
        <dbReference type="EMBL" id="MFD1641076.1"/>
    </source>
</evidence>
<dbReference type="InterPro" id="IPR036388">
    <property type="entry name" value="WH-like_DNA-bd_sf"/>
</dbReference>
<proteinExistence type="predicted"/>
<dbReference type="Gene3D" id="1.10.10.10">
    <property type="entry name" value="Winged helix-like DNA-binding domain superfamily/Winged helix DNA-binding domain"/>
    <property type="match status" value="1"/>
</dbReference>
<gene>
    <name evidence="1" type="ORF">ACFSBW_04200</name>
</gene>
<keyword evidence="2" id="KW-1185">Reference proteome</keyword>
<sequence length="279" mass="30636">MGPTTLTEQDRRLLRRLSTGPQTAGSLAAHAADDPDRLADRLDVLADSGVVRRTDETYELTDSGRRVLAAPGDGSADGWIDVPLAVERELGSQTIDEPCAAAIRAAYGFLQYWGEATASELRDAIFFEQTAGYDDRHQWWAECVEPMFRELPAVRRLDSDLLAARWHSDRPPGVDDAADGRAVFGSTDGQPFGNARRAIEAQVESDDQRVVIREAFAALETRGQATEETLRNVVENIADETSDQRPIPAAFDVLASVPSVQQVDEAGSGGLWRYRHQSR</sequence>
<name>A0ABD6D4B9_9EURY</name>
<evidence type="ECO:0000313" key="2">
    <source>
        <dbReference type="Proteomes" id="UP001597052"/>
    </source>
</evidence>